<reference evidence="3 4" key="1">
    <citation type="submission" date="2016-11" db="EMBL/GenBank/DDBJ databases">
        <authorList>
            <person name="Jaros S."/>
            <person name="Januszkiewicz K."/>
            <person name="Wedrychowicz H."/>
        </authorList>
    </citation>
    <scope>NUCLEOTIDE SEQUENCE [LARGE SCALE GENOMIC DNA]</scope>
    <source>
        <strain evidence="3 4">DSM 24787</strain>
    </source>
</reference>
<proteinExistence type="predicted"/>
<feature type="domain" description="DUF2147" evidence="2">
    <location>
        <begin position="30"/>
        <end position="144"/>
    </location>
</feature>
<organism evidence="3 4">
    <name type="scientific">Chitinophaga niabensis</name>
    <dbReference type="NCBI Taxonomy" id="536979"/>
    <lineage>
        <taxon>Bacteria</taxon>
        <taxon>Pseudomonadati</taxon>
        <taxon>Bacteroidota</taxon>
        <taxon>Chitinophagia</taxon>
        <taxon>Chitinophagales</taxon>
        <taxon>Chitinophagaceae</taxon>
        <taxon>Chitinophaga</taxon>
    </lineage>
</organism>
<dbReference type="OrthoDB" id="9814399at2"/>
<dbReference type="AlphaFoldDB" id="A0A1N6D5X2"/>
<keyword evidence="4" id="KW-1185">Reference proteome</keyword>
<dbReference type="Proteomes" id="UP000185003">
    <property type="component" value="Unassembled WGS sequence"/>
</dbReference>
<protein>
    <submittedName>
        <fullName evidence="3">Uncharacterized conserved protein, DUF2147 family</fullName>
    </submittedName>
</protein>
<dbReference type="RefSeq" id="WP_074240378.1">
    <property type="nucleotide sequence ID" value="NZ_FSRA01000001.1"/>
</dbReference>
<dbReference type="InterPro" id="IPR019223">
    <property type="entry name" value="DUF2147"/>
</dbReference>
<dbReference type="Gene3D" id="2.40.128.520">
    <property type="match status" value="1"/>
</dbReference>
<dbReference type="Pfam" id="PF09917">
    <property type="entry name" value="DUF2147"/>
    <property type="match status" value="1"/>
</dbReference>
<feature type="chain" id="PRO_5012613466" evidence="1">
    <location>
        <begin position="23"/>
        <end position="146"/>
    </location>
</feature>
<evidence type="ECO:0000313" key="3">
    <source>
        <dbReference type="EMBL" id="SIN66096.1"/>
    </source>
</evidence>
<evidence type="ECO:0000313" key="4">
    <source>
        <dbReference type="Proteomes" id="UP000185003"/>
    </source>
</evidence>
<accession>A0A1N6D5X2</accession>
<evidence type="ECO:0000256" key="1">
    <source>
        <dbReference type="SAM" id="SignalP"/>
    </source>
</evidence>
<dbReference type="STRING" id="536979.SAMN04488055_0312"/>
<evidence type="ECO:0000259" key="2">
    <source>
        <dbReference type="Pfam" id="PF09917"/>
    </source>
</evidence>
<feature type="signal peptide" evidence="1">
    <location>
        <begin position="1"/>
        <end position="22"/>
    </location>
</feature>
<sequence>MKSATMLLAVFFCATMATFAQAAEGDKILGIWLSENKNGKIQIYKAGDKYFGKLIWGKTMYEADGVTSRKDTKNSDASQRNRNLKDLVILTNMEYDDGEWTDGKVYDPEKGKTYSCTMKLNGNQLSLRGYVGVSLLGRTSVWTRVQ</sequence>
<dbReference type="PANTHER" id="PTHR36919:SF2">
    <property type="entry name" value="BLL6627 PROTEIN"/>
    <property type="match status" value="1"/>
</dbReference>
<keyword evidence="1" id="KW-0732">Signal</keyword>
<dbReference type="PANTHER" id="PTHR36919">
    <property type="entry name" value="BLR1215 PROTEIN"/>
    <property type="match status" value="1"/>
</dbReference>
<name>A0A1N6D5X2_9BACT</name>
<dbReference type="EMBL" id="FSRA01000001">
    <property type="protein sequence ID" value="SIN66096.1"/>
    <property type="molecule type" value="Genomic_DNA"/>
</dbReference>
<gene>
    <name evidence="3" type="ORF">SAMN04488055_0312</name>
</gene>